<dbReference type="Proteomes" id="UP000006514">
    <property type="component" value="Unassembled WGS sequence"/>
</dbReference>
<protein>
    <recommendedName>
        <fullName evidence="3">F-box domain-containing protein</fullName>
    </recommendedName>
</protein>
<dbReference type="InParanoid" id="J0WTS8"/>
<proteinExistence type="predicted"/>
<name>J0WTS8_AURST</name>
<dbReference type="AlphaFoldDB" id="J0WTS8"/>
<evidence type="ECO:0000313" key="1">
    <source>
        <dbReference type="EMBL" id="EJD36985.1"/>
    </source>
</evidence>
<evidence type="ECO:0000313" key="2">
    <source>
        <dbReference type="Proteomes" id="UP000006514"/>
    </source>
</evidence>
<evidence type="ECO:0008006" key="3">
    <source>
        <dbReference type="Google" id="ProtNLM"/>
    </source>
</evidence>
<dbReference type="KEGG" id="adl:AURDEDRAFT_173936"/>
<dbReference type="InterPro" id="IPR036047">
    <property type="entry name" value="F-box-like_dom_sf"/>
</dbReference>
<organism evidence="1 2">
    <name type="scientific">Auricularia subglabra (strain TFB-10046 / SS5)</name>
    <name type="common">White-rot fungus</name>
    <name type="synonym">Auricularia delicata (strain TFB10046)</name>
    <dbReference type="NCBI Taxonomy" id="717982"/>
    <lineage>
        <taxon>Eukaryota</taxon>
        <taxon>Fungi</taxon>
        <taxon>Dikarya</taxon>
        <taxon>Basidiomycota</taxon>
        <taxon>Agaricomycotina</taxon>
        <taxon>Agaricomycetes</taxon>
        <taxon>Auriculariales</taxon>
        <taxon>Auriculariaceae</taxon>
        <taxon>Auricularia</taxon>
    </lineage>
</organism>
<dbReference type="SUPFAM" id="SSF81383">
    <property type="entry name" value="F-box domain"/>
    <property type="match status" value="1"/>
</dbReference>
<gene>
    <name evidence="1" type="ORF">AURDEDRAFT_173936</name>
</gene>
<accession>J0WTS8</accession>
<dbReference type="EMBL" id="JH687849">
    <property type="protein sequence ID" value="EJD36985.1"/>
    <property type="molecule type" value="Genomic_DNA"/>
</dbReference>
<dbReference type="OrthoDB" id="2269034at2759"/>
<sequence>MSWAMLPPLERVCVSQVCRDWRRVSLASPRLWTQVIFLSTPWDGRTSELWPNVRERSKWDRKTIRNVFNPSPRSNNLAFFEELLSRSGQLPLDVTVLPPERYLEIKQFSAVLGAHAHRITRLHFRYCMFNDLELLLRKSGPLPALRTLTAGFDDRDVVYDHRPHQVTGTPQLPALRQAHFGADANVWGWDWKHAGLSSIDALTIVPEHGHHIVHALSSCPNLSSLTLVMSSFSEPWRTTEAFRMLTTRVQAVCVCDMHKKADVFIFELLCHPRSADITFDCRGHAAWSAALPVPFSLIEQPIHLTVGLKDGSYELDVVDSAQRRRRVFLEKRSIGTSPPLWPFWLRTQTVSAAVVDACAWSYFITGVPASPSISDLTVVVRADPSELDAISLAQLSSLERLHIDAPSSGLRFPRGAVSNLVCGVKLRILSLTATAAFEDVEELSSLAKSLEII</sequence>
<keyword evidence="2" id="KW-1185">Reference proteome</keyword>
<reference evidence="2" key="1">
    <citation type="journal article" date="2012" name="Science">
        <title>The Paleozoic origin of enzymatic lignin decomposition reconstructed from 31 fungal genomes.</title>
        <authorList>
            <person name="Floudas D."/>
            <person name="Binder M."/>
            <person name="Riley R."/>
            <person name="Barry K."/>
            <person name="Blanchette R.A."/>
            <person name="Henrissat B."/>
            <person name="Martinez A.T."/>
            <person name="Otillar R."/>
            <person name="Spatafora J.W."/>
            <person name="Yadav J.S."/>
            <person name="Aerts A."/>
            <person name="Benoit I."/>
            <person name="Boyd A."/>
            <person name="Carlson A."/>
            <person name="Copeland A."/>
            <person name="Coutinho P.M."/>
            <person name="de Vries R.P."/>
            <person name="Ferreira P."/>
            <person name="Findley K."/>
            <person name="Foster B."/>
            <person name="Gaskell J."/>
            <person name="Glotzer D."/>
            <person name="Gorecki P."/>
            <person name="Heitman J."/>
            <person name="Hesse C."/>
            <person name="Hori C."/>
            <person name="Igarashi K."/>
            <person name="Jurgens J.A."/>
            <person name="Kallen N."/>
            <person name="Kersten P."/>
            <person name="Kohler A."/>
            <person name="Kuees U."/>
            <person name="Kumar T.K.A."/>
            <person name="Kuo A."/>
            <person name="LaButti K."/>
            <person name="Larrondo L.F."/>
            <person name="Lindquist E."/>
            <person name="Ling A."/>
            <person name="Lombard V."/>
            <person name="Lucas S."/>
            <person name="Lundell T."/>
            <person name="Martin R."/>
            <person name="McLaughlin D.J."/>
            <person name="Morgenstern I."/>
            <person name="Morin E."/>
            <person name="Murat C."/>
            <person name="Nagy L.G."/>
            <person name="Nolan M."/>
            <person name="Ohm R.A."/>
            <person name="Patyshakuliyeva A."/>
            <person name="Rokas A."/>
            <person name="Ruiz-Duenas F.J."/>
            <person name="Sabat G."/>
            <person name="Salamov A."/>
            <person name="Samejima M."/>
            <person name="Schmutz J."/>
            <person name="Slot J.C."/>
            <person name="St John F."/>
            <person name="Stenlid J."/>
            <person name="Sun H."/>
            <person name="Sun S."/>
            <person name="Syed K."/>
            <person name="Tsang A."/>
            <person name="Wiebenga A."/>
            <person name="Young D."/>
            <person name="Pisabarro A."/>
            <person name="Eastwood D.C."/>
            <person name="Martin F."/>
            <person name="Cullen D."/>
            <person name="Grigoriev I.V."/>
            <person name="Hibbett D.S."/>
        </authorList>
    </citation>
    <scope>NUCLEOTIDE SEQUENCE [LARGE SCALE GENOMIC DNA]</scope>
    <source>
        <strain evidence="2">TFB10046</strain>
    </source>
</reference>